<evidence type="ECO:0000256" key="1">
    <source>
        <dbReference type="SAM" id="SignalP"/>
    </source>
</evidence>
<name>A0A9Q3UMI2_9GAMM</name>
<keyword evidence="3" id="KW-1185">Reference proteome</keyword>
<dbReference type="Pfam" id="PF11736">
    <property type="entry name" value="DUF3299"/>
    <property type="match status" value="1"/>
</dbReference>
<gene>
    <name evidence="2" type="ORF">LL252_05240</name>
</gene>
<proteinExistence type="predicted"/>
<protein>
    <submittedName>
        <fullName evidence="2">DUF3299 domain-containing protein</fullName>
    </submittedName>
</protein>
<dbReference type="RefSeq" id="WP_228233312.1">
    <property type="nucleotide sequence ID" value="NZ_ARXL01000002.1"/>
</dbReference>
<dbReference type="AlphaFoldDB" id="A0A9Q3UMI2"/>
<accession>A0A9Q3UMI2</accession>
<dbReference type="Proteomes" id="UP001108027">
    <property type="component" value="Unassembled WGS sequence"/>
</dbReference>
<feature type="chain" id="PRO_5040392128" evidence="1">
    <location>
        <begin position="20"/>
        <end position="193"/>
    </location>
</feature>
<dbReference type="EMBL" id="JAJGNA010000004">
    <property type="protein sequence ID" value="MCC4307969.1"/>
    <property type="molecule type" value="Genomic_DNA"/>
</dbReference>
<evidence type="ECO:0000313" key="2">
    <source>
        <dbReference type="EMBL" id="MCC4307969.1"/>
    </source>
</evidence>
<feature type="signal peptide" evidence="1">
    <location>
        <begin position="1"/>
        <end position="19"/>
    </location>
</feature>
<comment type="caution">
    <text evidence="2">The sequence shown here is derived from an EMBL/GenBank/DDBJ whole genome shotgun (WGS) entry which is preliminary data.</text>
</comment>
<reference evidence="2" key="1">
    <citation type="submission" date="2021-10" db="EMBL/GenBank/DDBJ databases">
        <title>The diversity and Nitrogen Metabolism of Culturable Nitrate-Utilizing Bacteria Within the Oxygen Minimum Zone of the Changjiang (Yangtze River)Estuary.</title>
        <authorList>
            <person name="Zhang D."/>
            <person name="Zheng J."/>
            <person name="Liu S."/>
            <person name="He W."/>
        </authorList>
    </citation>
    <scope>NUCLEOTIDE SEQUENCE</scope>
    <source>
        <strain evidence="2">FXH-223</strain>
    </source>
</reference>
<evidence type="ECO:0000313" key="3">
    <source>
        <dbReference type="Proteomes" id="UP001108027"/>
    </source>
</evidence>
<dbReference type="Gene3D" id="2.40.50.870">
    <property type="entry name" value="Protein of unknown function (DUF3299)"/>
    <property type="match status" value="1"/>
</dbReference>
<keyword evidence="1" id="KW-0732">Signal</keyword>
<dbReference type="InterPro" id="IPR021727">
    <property type="entry name" value="DUF3299"/>
</dbReference>
<organism evidence="2 3">
    <name type="scientific">Alloalcanivorax marinus</name>
    <dbReference type="NCBI Taxonomy" id="1177169"/>
    <lineage>
        <taxon>Bacteria</taxon>
        <taxon>Pseudomonadati</taxon>
        <taxon>Pseudomonadota</taxon>
        <taxon>Gammaproteobacteria</taxon>
        <taxon>Oceanospirillales</taxon>
        <taxon>Alcanivoracaceae</taxon>
        <taxon>Alloalcanivorax</taxon>
    </lineage>
</organism>
<sequence>MKALSLALLALLLSAPVPAAEPSEPPAEPADIQAESNVWDTLVPKDWDPRAEYEAISKKIYGNNSPDQLDDTDARAVELFDAMQDAWSNAPLRQDLDNTPFTLPGFVVPLEGDDKHLREFLLVPYFGACIHYPPPPRNQVVLVKMQGEGMPVDMMWDAVEIEGTLKVDSRKTEYGTAGYVLEGDQVRAYTGES</sequence>